<dbReference type="EMBL" id="PQWO01000002">
    <property type="protein sequence ID" value="PZD74457.1"/>
    <property type="molecule type" value="Genomic_DNA"/>
</dbReference>
<feature type="domain" description="PAC" evidence="11">
    <location>
        <begin position="497"/>
        <end position="549"/>
    </location>
</feature>
<keyword evidence="4 13" id="KW-0808">Transferase</keyword>
<dbReference type="Pfam" id="PF08447">
    <property type="entry name" value="PAS_3"/>
    <property type="match status" value="2"/>
</dbReference>
<dbReference type="CDD" id="cd00130">
    <property type="entry name" value="PAS"/>
    <property type="match status" value="3"/>
</dbReference>
<dbReference type="PROSITE" id="PS51371">
    <property type="entry name" value="CBS"/>
    <property type="match status" value="2"/>
</dbReference>
<dbReference type="SMART" id="SM00387">
    <property type="entry name" value="HATPase_c"/>
    <property type="match status" value="1"/>
</dbReference>
<feature type="domain" description="CBS" evidence="12">
    <location>
        <begin position="89"/>
        <end position="149"/>
    </location>
</feature>
<evidence type="ECO:0000256" key="1">
    <source>
        <dbReference type="ARBA" id="ARBA00000085"/>
    </source>
</evidence>
<evidence type="ECO:0000259" key="10">
    <source>
        <dbReference type="PROSITE" id="PS50112"/>
    </source>
</evidence>
<comment type="catalytic activity">
    <reaction evidence="1">
        <text>ATP + protein L-histidine = ADP + protein N-phospho-L-histidine.</text>
        <dbReference type="EC" id="2.7.13.3"/>
    </reaction>
</comment>
<dbReference type="Proteomes" id="UP000248857">
    <property type="component" value="Unassembled WGS sequence"/>
</dbReference>
<dbReference type="OrthoDB" id="475707at2"/>
<reference evidence="13 14" key="1">
    <citation type="journal article" date="2018" name="Sci. Rep.">
        <title>A novel species of the marine cyanobacterium Acaryochloris with a unique pigment content and lifestyle.</title>
        <authorList>
            <person name="Partensky F."/>
            <person name="Six C."/>
            <person name="Ratin M."/>
            <person name="Garczarek L."/>
            <person name="Vaulot D."/>
            <person name="Probert I."/>
            <person name="Calteau A."/>
            <person name="Gourvil P."/>
            <person name="Marie D."/>
            <person name="Grebert T."/>
            <person name="Bouchier C."/>
            <person name="Le Panse S."/>
            <person name="Gachenot M."/>
            <person name="Rodriguez F."/>
            <person name="Garrido J.L."/>
        </authorList>
    </citation>
    <scope>NUCLEOTIDE SEQUENCE [LARGE SCALE GENOMIC DNA]</scope>
    <source>
        <strain evidence="13 14">RCC1774</strain>
    </source>
</reference>
<keyword evidence="6" id="KW-0902">Two-component regulatory system</keyword>
<keyword evidence="8" id="KW-0175">Coiled coil</keyword>
<evidence type="ECO:0000256" key="7">
    <source>
        <dbReference type="PROSITE-ProRule" id="PRU00703"/>
    </source>
</evidence>
<keyword evidence="5" id="KW-0418">Kinase</keyword>
<dbReference type="FunFam" id="3.30.450.20:FF:000099">
    <property type="entry name" value="Sensory box sensor histidine kinase"/>
    <property type="match status" value="1"/>
</dbReference>
<dbReference type="FunFam" id="3.30.565.10:FF:000006">
    <property type="entry name" value="Sensor histidine kinase WalK"/>
    <property type="match status" value="1"/>
</dbReference>
<dbReference type="Pfam" id="PF02518">
    <property type="entry name" value="HATPase_c"/>
    <property type="match status" value="1"/>
</dbReference>
<keyword evidence="7" id="KW-0129">CBS domain</keyword>
<dbReference type="RefSeq" id="WP_110984957.1">
    <property type="nucleotide sequence ID" value="NZ_CAWNWM010000002.1"/>
</dbReference>
<gene>
    <name evidence="13" type="primary">cph1_5</name>
    <name evidence="13" type="ORF">C1752_01009</name>
</gene>
<dbReference type="Pfam" id="PF00512">
    <property type="entry name" value="HisKA"/>
    <property type="match status" value="1"/>
</dbReference>
<dbReference type="SUPFAM" id="SSF47384">
    <property type="entry name" value="Homodimeric domain of signal transducing histidine kinase"/>
    <property type="match status" value="1"/>
</dbReference>
<dbReference type="SMART" id="SM00091">
    <property type="entry name" value="PAS"/>
    <property type="match status" value="3"/>
</dbReference>
<keyword evidence="14" id="KW-1185">Reference proteome</keyword>
<evidence type="ECO:0000313" key="14">
    <source>
        <dbReference type="Proteomes" id="UP000248857"/>
    </source>
</evidence>
<evidence type="ECO:0000313" key="13">
    <source>
        <dbReference type="EMBL" id="PZD74457.1"/>
    </source>
</evidence>
<dbReference type="InterPro" id="IPR052162">
    <property type="entry name" value="Sensor_kinase/Photoreceptor"/>
</dbReference>
<dbReference type="PROSITE" id="PS50113">
    <property type="entry name" value="PAC"/>
    <property type="match status" value="3"/>
</dbReference>
<dbReference type="Gene3D" id="1.10.287.130">
    <property type="match status" value="1"/>
</dbReference>
<evidence type="ECO:0000256" key="3">
    <source>
        <dbReference type="ARBA" id="ARBA00022553"/>
    </source>
</evidence>
<dbReference type="InterPro" id="IPR003661">
    <property type="entry name" value="HisK_dim/P_dom"/>
</dbReference>
<feature type="domain" description="PAC" evidence="11">
    <location>
        <begin position="250"/>
        <end position="306"/>
    </location>
</feature>
<dbReference type="Gene3D" id="2.10.70.100">
    <property type="match status" value="1"/>
</dbReference>
<dbReference type="InterPro" id="IPR013655">
    <property type="entry name" value="PAS_fold_3"/>
</dbReference>
<feature type="coiled-coil region" evidence="8">
    <location>
        <begin position="143"/>
        <end position="170"/>
    </location>
</feature>
<dbReference type="Pfam" id="PF00571">
    <property type="entry name" value="CBS"/>
    <property type="match status" value="2"/>
</dbReference>
<dbReference type="PROSITE" id="PS50109">
    <property type="entry name" value="HIS_KIN"/>
    <property type="match status" value="1"/>
</dbReference>
<sequence length="914" mass="103556">MLPQVPFDLASAMIRDPLVVSPQASTLDAITLMHSTRSAANLQSCDQRTRSSCVLAIDNEQVVGILTQQDVVRLSVQQQPLTQRVQEVMTQPLVTLQERAGHDLQAILSLLEQHQIHHLPILNEHHGLVGLVTHASLSQILNAAKLHQRVESLEQEVARLQTEKEHIIEERTAELQVREKFLQTVLDTFPLSVFWKDRNSVFVGCNHNFLSDAGLSSMTDILGKTDYDMPWSRAEASAYRVADQEVMDSDTPKLGIVETQIQADGRQRWLEVNKIPLHNLRGGVVGVLGTYQDITPRKQAEQAMKQQLAAIEAAVDGIAILESDNYLYANRAHLELFGYERLEDLLGQTWKSLYPPEELARFEQKVFPILERDRAWQGEVTALRKNGLTFAEGLSLTLTDDGLLICVCRDISDRKRAEAALQESEARFRYLTDNAPVLIWMAGPDKMCSHVNQRWLDFTGQLMEEQIGVCWLQRVHPDEKPLCLETYLSAFEARQGFEIEHRLQRFDGEYRWLLNAGVPRFDVAGEFLGYIGSCVDISDRKQAEDHLRQLSTRLNLAVESANIGIWEWDITHNHLIWDARMHELYDTPLDAFSNVYDAWVNRLHPDDLALAETVSQQALQGEKEYDTEFRVVHTDGAVRCIKANALVQHNSQGEAQRMIGINYDITDRQRAEEQIRRYTTQLEASNRELESFSYSVSHDLRGPLRAIDGFSQALLEDCGDQLDQDGQDYLGRIRKNIDRMGTLIDDLLRLSRVSRSEIRYATVNLSHLAQEIVHELHTLEPERRVNVVIAPNAQVSADATLMRIVLTNLLQNAWKFTSHRSVAQIEFGFNRFKDKTVYFIRDNGAGFDMAYAKMLFGVFQRLHSAHEFPGTGIGLATVQRTIHRHGGTVWAEGAVNKGATISFTVPNPSLVLGA</sequence>
<evidence type="ECO:0000259" key="9">
    <source>
        <dbReference type="PROSITE" id="PS50109"/>
    </source>
</evidence>
<feature type="domain" description="Histidine kinase" evidence="9">
    <location>
        <begin position="695"/>
        <end position="909"/>
    </location>
</feature>
<dbReference type="InterPro" id="IPR046342">
    <property type="entry name" value="CBS_dom_sf"/>
</dbReference>
<dbReference type="FunFam" id="1.10.287.130:FF:000070">
    <property type="entry name" value="Histidine kinase sensor protein"/>
    <property type="match status" value="1"/>
</dbReference>
<dbReference type="SMART" id="SM00086">
    <property type="entry name" value="PAC"/>
    <property type="match status" value="4"/>
</dbReference>
<evidence type="ECO:0000259" key="11">
    <source>
        <dbReference type="PROSITE" id="PS50113"/>
    </source>
</evidence>
<evidence type="ECO:0000259" key="12">
    <source>
        <dbReference type="PROSITE" id="PS51371"/>
    </source>
</evidence>
<dbReference type="Gene3D" id="3.30.565.10">
    <property type="entry name" value="Histidine kinase-like ATPase, C-terminal domain"/>
    <property type="match status" value="1"/>
</dbReference>
<evidence type="ECO:0000256" key="4">
    <source>
        <dbReference type="ARBA" id="ARBA00022679"/>
    </source>
</evidence>
<feature type="domain" description="CBS" evidence="12">
    <location>
        <begin position="13"/>
        <end position="81"/>
    </location>
</feature>
<dbReference type="InterPro" id="IPR001610">
    <property type="entry name" value="PAC"/>
</dbReference>
<dbReference type="InterPro" id="IPR005467">
    <property type="entry name" value="His_kinase_dom"/>
</dbReference>
<proteinExistence type="predicted"/>
<dbReference type="GO" id="GO:0000155">
    <property type="term" value="F:phosphorelay sensor kinase activity"/>
    <property type="evidence" value="ECO:0007669"/>
    <property type="project" value="InterPro"/>
</dbReference>
<dbReference type="PANTHER" id="PTHR43304">
    <property type="entry name" value="PHYTOCHROME-LIKE PROTEIN CPH1"/>
    <property type="match status" value="1"/>
</dbReference>
<dbReference type="SUPFAM" id="SSF55874">
    <property type="entry name" value="ATPase domain of HSP90 chaperone/DNA topoisomerase II/histidine kinase"/>
    <property type="match status" value="1"/>
</dbReference>
<dbReference type="Gene3D" id="3.10.580.10">
    <property type="entry name" value="CBS-domain"/>
    <property type="match status" value="1"/>
</dbReference>
<feature type="domain" description="PAS" evidence="10">
    <location>
        <begin position="424"/>
        <end position="494"/>
    </location>
</feature>
<dbReference type="SUPFAM" id="SSF55785">
    <property type="entry name" value="PYP-like sensor domain (PAS domain)"/>
    <property type="match status" value="4"/>
</dbReference>
<dbReference type="InterPro" id="IPR003594">
    <property type="entry name" value="HATPase_dom"/>
</dbReference>
<dbReference type="EC" id="2.7.13.3" evidence="2"/>
<dbReference type="InterPro" id="IPR004358">
    <property type="entry name" value="Sig_transdc_His_kin-like_C"/>
</dbReference>
<protein>
    <recommendedName>
        <fullName evidence="2">histidine kinase</fullName>
        <ecNumber evidence="2">2.7.13.3</ecNumber>
    </recommendedName>
</protein>
<evidence type="ECO:0000256" key="5">
    <source>
        <dbReference type="ARBA" id="ARBA00022777"/>
    </source>
</evidence>
<dbReference type="SUPFAM" id="SSF54631">
    <property type="entry name" value="CBS-domain pair"/>
    <property type="match status" value="1"/>
</dbReference>
<dbReference type="InterPro" id="IPR000700">
    <property type="entry name" value="PAS-assoc_C"/>
</dbReference>
<dbReference type="PANTHER" id="PTHR43304:SF1">
    <property type="entry name" value="PAC DOMAIN-CONTAINING PROTEIN"/>
    <property type="match status" value="1"/>
</dbReference>
<dbReference type="Pfam" id="PF08448">
    <property type="entry name" value="PAS_4"/>
    <property type="match status" value="1"/>
</dbReference>
<dbReference type="Pfam" id="PF13426">
    <property type="entry name" value="PAS_9"/>
    <property type="match status" value="1"/>
</dbReference>
<evidence type="ECO:0000256" key="6">
    <source>
        <dbReference type="ARBA" id="ARBA00023012"/>
    </source>
</evidence>
<comment type="caution">
    <text evidence="13">The sequence shown here is derived from an EMBL/GenBank/DDBJ whole genome shotgun (WGS) entry which is preliminary data.</text>
</comment>
<organism evidence="13 14">
    <name type="scientific">Acaryochloris thomasi RCC1774</name>
    <dbReference type="NCBI Taxonomy" id="1764569"/>
    <lineage>
        <taxon>Bacteria</taxon>
        <taxon>Bacillati</taxon>
        <taxon>Cyanobacteriota</taxon>
        <taxon>Cyanophyceae</taxon>
        <taxon>Acaryochloridales</taxon>
        <taxon>Acaryochloridaceae</taxon>
        <taxon>Acaryochloris</taxon>
        <taxon>Acaryochloris thomasi</taxon>
    </lineage>
</organism>
<dbReference type="Gene3D" id="3.30.450.20">
    <property type="entry name" value="PAS domain"/>
    <property type="match status" value="4"/>
</dbReference>
<dbReference type="PRINTS" id="PR00344">
    <property type="entry name" value="BCTRLSENSOR"/>
</dbReference>
<dbReference type="PROSITE" id="PS50112">
    <property type="entry name" value="PAS"/>
    <property type="match status" value="1"/>
</dbReference>
<dbReference type="InterPro" id="IPR000644">
    <property type="entry name" value="CBS_dom"/>
</dbReference>
<feature type="domain" description="PAC" evidence="11">
    <location>
        <begin position="625"/>
        <end position="677"/>
    </location>
</feature>
<dbReference type="CDD" id="cd04620">
    <property type="entry name" value="CBS_two-component_sensor_histidine_kinase_repeat1"/>
    <property type="match status" value="1"/>
</dbReference>
<dbReference type="InterPro" id="IPR013656">
    <property type="entry name" value="PAS_4"/>
</dbReference>
<dbReference type="InterPro" id="IPR035965">
    <property type="entry name" value="PAS-like_dom_sf"/>
</dbReference>
<dbReference type="NCBIfam" id="TIGR00229">
    <property type="entry name" value="sensory_box"/>
    <property type="match status" value="4"/>
</dbReference>
<evidence type="ECO:0000256" key="8">
    <source>
        <dbReference type="SAM" id="Coils"/>
    </source>
</evidence>
<dbReference type="SMART" id="SM00388">
    <property type="entry name" value="HisKA"/>
    <property type="match status" value="1"/>
</dbReference>
<dbReference type="InterPro" id="IPR000014">
    <property type="entry name" value="PAS"/>
</dbReference>
<accession>A0A2W1K3B3</accession>
<dbReference type="InterPro" id="IPR036890">
    <property type="entry name" value="HATPase_C_sf"/>
</dbReference>
<dbReference type="AlphaFoldDB" id="A0A2W1K3B3"/>
<dbReference type="CDD" id="cd00082">
    <property type="entry name" value="HisKA"/>
    <property type="match status" value="1"/>
</dbReference>
<name>A0A2W1K3B3_9CYAN</name>
<keyword evidence="3" id="KW-0597">Phosphoprotein</keyword>
<dbReference type="InterPro" id="IPR036097">
    <property type="entry name" value="HisK_dim/P_sf"/>
</dbReference>
<dbReference type="SMART" id="SM00116">
    <property type="entry name" value="CBS"/>
    <property type="match status" value="2"/>
</dbReference>
<evidence type="ECO:0000256" key="2">
    <source>
        <dbReference type="ARBA" id="ARBA00012438"/>
    </source>
</evidence>